<feature type="compositionally biased region" description="Polar residues" evidence="1">
    <location>
        <begin position="141"/>
        <end position="156"/>
    </location>
</feature>
<dbReference type="EMBL" id="SRMA01027276">
    <property type="protein sequence ID" value="TRY56597.1"/>
    <property type="molecule type" value="Genomic_DNA"/>
</dbReference>
<accession>A0A553MTV5</accession>
<evidence type="ECO:0000256" key="1">
    <source>
        <dbReference type="SAM" id="MobiDB-lite"/>
    </source>
</evidence>
<gene>
    <name evidence="2" type="ORF">DNTS_008419</name>
</gene>
<evidence type="ECO:0000313" key="3">
    <source>
        <dbReference type="Proteomes" id="UP000316079"/>
    </source>
</evidence>
<feature type="region of interest" description="Disordered" evidence="1">
    <location>
        <begin position="83"/>
        <end position="166"/>
    </location>
</feature>
<keyword evidence="3" id="KW-1185">Reference proteome</keyword>
<evidence type="ECO:0000313" key="2">
    <source>
        <dbReference type="EMBL" id="TRY56597.1"/>
    </source>
</evidence>
<name>A0A553MTV5_9TELE</name>
<comment type="caution">
    <text evidence="2">The sequence shown here is derived from an EMBL/GenBank/DDBJ whole genome shotgun (WGS) entry which is preliminary data.</text>
</comment>
<sequence>MRPETGTLRETAEPVVNGFLQLTNQLQYQEHSGDQTSTGVPLKRMGYFPSAEPILFNGCLRPAPAHTEGAENIDDKLTKNNSIIGNQHRADSPGRAAPCSPRLMRHTSAADHSAPGEASLPRLPPAPPRPAGYSRALLGFSVSSYRATSTETQMASDSEKTVLRRS</sequence>
<protein>
    <submittedName>
        <fullName evidence="2">Uncharacterized protein</fullName>
    </submittedName>
</protein>
<dbReference type="Proteomes" id="UP000316079">
    <property type="component" value="Unassembled WGS sequence"/>
</dbReference>
<proteinExistence type="predicted"/>
<reference evidence="2 3" key="1">
    <citation type="journal article" date="2019" name="Sci. Data">
        <title>Hybrid genome assembly and annotation of Danionella translucida.</title>
        <authorList>
            <person name="Kadobianskyi M."/>
            <person name="Schulze L."/>
            <person name="Schuelke M."/>
            <person name="Judkewitz B."/>
        </authorList>
    </citation>
    <scope>NUCLEOTIDE SEQUENCE [LARGE SCALE GENOMIC DNA]</scope>
    <source>
        <strain evidence="2 3">Bolton</strain>
    </source>
</reference>
<dbReference type="AlphaFoldDB" id="A0A553MTV5"/>
<feature type="compositionally biased region" description="Basic and acidic residues" evidence="1">
    <location>
        <begin position="157"/>
        <end position="166"/>
    </location>
</feature>
<organism evidence="2 3">
    <name type="scientific">Danionella cerebrum</name>
    <dbReference type="NCBI Taxonomy" id="2873325"/>
    <lineage>
        <taxon>Eukaryota</taxon>
        <taxon>Metazoa</taxon>
        <taxon>Chordata</taxon>
        <taxon>Craniata</taxon>
        <taxon>Vertebrata</taxon>
        <taxon>Euteleostomi</taxon>
        <taxon>Actinopterygii</taxon>
        <taxon>Neopterygii</taxon>
        <taxon>Teleostei</taxon>
        <taxon>Ostariophysi</taxon>
        <taxon>Cypriniformes</taxon>
        <taxon>Danionidae</taxon>
        <taxon>Danioninae</taxon>
        <taxon>Danionella</taxon>
    </lineage>
</organism>